<evidence type="ECO:0000256" key="3">
    <source>
        <dbReference type="ARBA" id="ARBA00023235"/>
    </source>
</evidence>
<keyword evidence="3 4" id="KW-0413">Isomerase</keyword>
<dbReference type="PANTHER" id="PTHR11122">
    <property type="entry name" value="APOSPORY-ASSOCIATED PROTEIN C-RELATED"/>
    <property type="match status" value="1"/>
</dbReference>
<reference evidence="6 7" key="1">
    <citation type="submission" date="2019-01" db="EMBL/GenBank/DDBJ databases">
        <title>Pseudoxanthomonas composti sp. nov., isolated from compost.</title>
        <authorList>
            <person name="Yang G."/>
        </authorList>
    </citation>
    <scope>NUCLEOTIDE SEQUENCE [LARGE SCALE GENOMIC DNA]</scope>
    <source>
        <strain evidence="6 7">GSS15</strain>
    </source>
</reference>
<evidence type="ECO:0000256" key="1">
    <source>
        <dbReference type="ARBA" id="ARBA00001096"/>
    </source>
</evidence>
<dbReference type="Proteomes" id="UP000289784">
    <property type="component" value="Unassembled WGS sequence"/>
</dbReference>
<dbReference type="Pfam" id="PF01263">
    <property type="entry name" value="Aldose_epim"/>
    <property type="match status" value="1"/>
</dbReference>
<evidence type="ECO:0000313" key="7">
    <source>
        <dbReference type="Proteomes" id="UP000289784"/>
    </source>
</evidence>
<dbReference type="InterPro" id="IPR025532">
    <property type="entry name" value="G6P_1-epimerase"/>
</dbReference>
<dbReference type="InterPro" id="IPR011013">
    <property type="entry name" value="Gal_mutarotase_sf_dom"/>
</dbReference>
<comment type="similarity">
    <text evidence="2 4">Belongs to the glucose-6-phosphate 1-epimerase family.</text>
</comment>
<evidence type="ECO:0000256" key="2">
    <source>
        <dbReference type="ARBA" id="ARBA00005866"/>
    </source>
</evidence>
<accession>A0A4Q1JWH6</accession>
<evidence type="ECO:0000313" key="6">
    <source>
        <dbReference type="EMBL" id="RXR06653.1"/>
    </source>
</evidence>
<dbReference type="PIRSF" id="PIRSF016020">
    <property type="entry name" value="PHexose_mutarotase"/>
    <property type="match status" value="1"/>
</dbReference>
<dbReference type="EC" id="5.1.3.15" evidence="4"/>
<feature type="active site" evidence="5">
    <location>
        <position position="257"/>
    </location>
</feature>
<sequence>MPGLSYARHAGMEVLVIRSVASTAMVTRHGGQLVSFVPHGQQDLLWLSPTTTLPPQPIRGGVPVLWPYFSRQGQATQMPAHGLVRTLAWSVLQAQRHADGSMTVTLAPPPLPELPLSLRMTLRVGRALEQTLVTTNTSAQVVRFTQALHSYYRVGDVRQVQVEGLGGASYRDKHDGYTTAWVQAGRWSLGEAGARNGVDRIYGGVGGAYTLIDPVLRRKIHVRTGGSDSVVLWNPGEQAQTRMADVGAGWRHYLCLETANAGQDVVELAPGAQTRLSQRIEALALD</sequence>
<organism evidence="6 7">
    <name type="scientific">Pseudoxanthomonas composti</name>
    <dbReference type="NCBI Taxonomy" id="2137479"/>
    <lineage>
        <taxon>Bacteria</taxon>
        <taxon>Pseudomonadati</taxon>
        <taxon>Pseudomonadota</taxon>
        <taxon>Gammaproteobacteria</taxon>
        <taxon>Lysobacterales</taxon>
        <taxon>Lysobacteraceae</taxon>
        <taxon>Pseudoxanthomonas</taxon>
    </lineage>
</organism>
<proteinExistence type="inferred from homology"/>
<dbReference type="GO" id="GO:0047938">
    <property type="term" value="F:glucose-6-phosphate 1-epimerase activity"/>
    <property type="evidence" value="ECO:0007669"/>
    <property type="project" value="UniProtKB-UniRule"/>
</dbReference>
<dbReference type="InterPro" id="IPR008183">
    <property type="entry name" value="Aldose_1/G6P_1-epimerase"/>
</dbReference>
<dbReference type="EMBL" id="SAWZ01000003">
    <property type="protein sequence ID" value="RXR06653.1"/>
    <property type="molecule type" value="Genomic_DNA"/>
</dbReference>
<protein>
    <recommendedName>
        <fullName evidence="4">Putative glucose-6-phosphate 1-epimerase</fullName>
        <ecNumber evidence="4">5.1.3.15</ecNumber>
    </recommendedName>
</protein>
<dbReference type="OrthoDB" id="9772911at2"/>
<gene>
    <name evidence="6" type="ORF">EPA99_06575</name>
</gene>
<evidence type="ECO:0000256" key="4">
    <source>
        <dbReference type="PIRNR" id="PIRNR016020"/>
    </source>
</evidence>
<comment type="catalytic activity">
    <reaction evidence="1">
        <text>alpha-D-glucose 6-phosphate = beta-D-glucose 6-phosphate</text>
        <dbReference type="Rhea" id="RHEA:16249"/>
        <dbReference type="ChEBI" id="CHEBI:58225"/>
        <dbReference type="ChEBI" id="CHEBI:58247"/>
        <dbReference type="EC" id="5.1.3.15"/>
    </reaction>
</comment>
<dbReference type="SUPFAM" id="SSF74650">
    <property type="entry name" value="Galactose mutarotase-like"/>
    <property type="match status" value="1"/>
</dbReference>
<feature type="active site" evidence="5">
    <location>
        <position position="149"/>
    </location>
</feature>
<evidence type="ECO:0000256" key="5">
    <source>
        <dbReference type="PIRSR" id="PIRSR016020-1"/>
    </source>
</evidence>
<dbReference type="Gene3D" id="2.70.98.10">
    <property type="match status" value="1"/>
</dbReference>
<dbReference type="PANTHER" id="PTHR11122:SF13">
    <property type="entry name" value="GLUCOSE-6-PHOSPHATE 1-EPIMERASE"/>
    <property type="match status" value="1"/>
</dbReference>
<dbReference type="AlphaFoldDB" id="A0A4Q1JWH6"/>
<dbReference type="InterPro" id="IPR014718">
    <property type="entry name" value="GH-type_carb-bd"/>
</dbReference>
<dbReference type="GO" id="GO:0030246">
    <property type="term" value="F:carbohydrate binding"/>
    <property type="evidence" value="ECO:0007669"/>
    <property type="project" value="UniProtKB-UniRule"/>
</dbReference>
<dbReference type="CDD" id="cd09020">
    <property type="entry name" value="D-hex-6-P-epi_like"/>
    <property type="match status" value="1"/>
</dbReference>
<comment type="caution">
    <text evidence="6">The sequence shown here is derived from an EMBL/GenBank/DDBJ whole genome shotgun (WGS) entry which is preliminary data.</text>
</comment>
<dbReference type="GO" id="GO:0005975">
    <property type="term" value="P:carbohydrate metabolic process"/>
    <property type="evidence" value="ECO:0007669"/>
    <property type="project" value="InterPro"/>
</dbReference>
<keyword evidence="7" id="KW-1185">Reference proteome</keyword>
<name>A0A4Q1JWH6_9GAMM</name>